<proteinExistence type="predicted"/>
<keyword evidence="2" id="KW-1185">Reference proteome</keyword>
<gene>
    <name evidence="1" type="ORF">CYMTET_32505</name>
</gene>
<accession>A0AAE0FFB5</accession>
<dbReference type="EMBL" id="LGRX02019527">
    <property type="protein sequence ID" value="KAK3258450.1"/>
    <property type="molecule type" value="Genomic_DNA"/>
</dbReference>
<evidence type="ECO:0000313" key="1">
    <source>
        <dbReference type="EMBL" id="KAK3258450.1"/>
    </source>
</evidence>
<comment type="caution">
    <text evidence="1">The sequence shown here is derived from an EMBL/GenBank/DDBJ whole genome shotgun (WGS) entry which is preliminary data.</text>
</comment>
<dbReference type="AlphaFoldDB" id="A0AAE0FFB5"/>
<dbReference type="Proteomes" id="UP001190700">
    <property type="component" value="Unassembled WGS sequence"/>
</dbReference>
<name>A0AAE0FFB5_9CHLO</name>
<evidence type="ECO:0000313" key="2">
    <source>
        <dbReference type="Proteomes" id="UP001190700"/>
    </source>
</evidence>
<protein>
    <submittedName>
        <fullName evidence="1">Uncharacterized protein</fullName>
    </submittedName>
</protein>
<sequence length="240" mass="26800">MTVRSGVIVIRSSRSPSRSRYRCAALQSLQSFPFNSVVQIKKVEYIDLLVSRTFARGYTDRSVTPAAPILECLGCVPFSRSFGTSGFKRNSRPLAPKPLNLGAISKSNAHKADVEEDAQGAFRDSDGTLLGAQGPDALYHQIVEFGMNWSDRLAEAEYLEERKKVVVAQLIVRLMANGSTSRALAETQALASDDYQEHIQRMTEARRIANRARVQYDALKQKAQLVRTYEATRRAEMQIL</sequence>
<reference evidence="1 2" key="1">
    <citation type="journal article" date="2015" name="Genome Biol. Evol.">
        <title>Comparative Genomics of a Bacterivorous Green Alga Reveals Evolutionary Causalities and Consequences of Phago-Mixotrophic Mode of Nutrition.</title>
        <authorList>
            <person name="Burns J.A."/>
            <person name="Paasch A."/>
            <person name="Narechania A."/>
            <person name="Kim E."/>
        </authorList>
    </citation>
    <scope>NUCLEOTIDE SEQUENCE [LARGE SCALE GENOMIC DNA]</scope>
    <source>
        <strain evidence="1 2">PLY_AMNH</strain>
    </source>
</reference>
<organism evidence="1 2">
    <name type="scientific">Cymbomonas tetramitiformis</name>
    <dbReference type="NCBI Taxonomy" id="36881"/>
    <lineage>
        <taxon>Eukaryota</taxon>
        <taxon>Viridiplantae</taxon>
        <taxon>Chlorophyta</taxon>
        <taxon>Pyramimonadophyceae</taxon>
        <taxon>Pyramimonadales</taxon>
        <taxon>Pyramimonadaceae</taxon>
        <taxon>Cymbomonas</taxon>
    </lineage>
</organism>